<dbReference type="OrthoDB" id="9123042at2"/>
<dbReference type="EMBL" id="CP000284">
    <property type="protein sequence ID" value="ABE50554.1"/>
    <property type="molecule type" value="Genomic_DNA"/>
</dbReference>
<evidence type="ECO:0000313" key="1">
    <source>
        <dbReference type="EMBL" id="ABE50554.1"/>
    </source>
</evidence>
<sequence>MLLNLNVPGLVDHPLIIAETKPAKITKFLNALPVTNILETSQALQEELEILNRQKVAPDTRVKALETYRPAIISVTESLAAHYCSAPLPLPEQDKQYAMLANILWTELAYGYKLALLDVEARLFKLGGTKLLTLCVHRAMDALRVQVEIYYETYRAQAPSLWSELHQLYLLGVTRNLADTMMEDPVRNQTLPASHIYKQALLLSLADPQHLSQKDIKLTCDYIARFAGLAQLQRPEPMENPAAIFLVSGNRDKPPVPLGKRLRKVDQEHDFFLLTMDLARQIHQHIKQCQLGPFPPEAGLPENANQPRYQDLLTYLLRHWGAAPKRIYNRTPKNDGIELIIGLPALHATLSGKTLPVADNTSAKLPRSSRWQALNISAGGMALRKLPATEVHLHIGDLVGVRISHATHWAIGVLRWGSHTENRHLDIGLQLLAPEAKPVSMRSTDEQLTPLLLLPEIATLKQSPSLIGAPGSYSPARIIDLILEDGSNKRVMITRLIERTNQFDHFQFSAS</sequence>
<organism evidence="1 2">
    <name type="scientific">Methylobacillus flagellatus (strain ATCC 51484 / DSM 6875 / VKM B-1610 / KT)</name>
    <dbReference type="NCBI Taxonomy" id="265072"/>
    <lineage>
        <taxon>Bacteria</taxon>
        <taxon>Pseudomonadati</taxon>
        <taxon>Pseudomonadota</taxon>
        <taxon>Betaproteobacteria</taxon>
        <taxon>Nitrosomonadales</taxon>
        <taxon>Methylophilaceae</taxon>
        <taxon>Methylobacillus</taxon>
    </lineage>
</organism>
<dbReference type="RefSeq" id="WP_011480508.1">
    <property type="nucleotide sequence ID" value="NC_007947.1"/>
</dbReference>
<dbReference type="eggNOG" id="ENOG502Z85G">
    <property type="taxonomic scope" value="Bacteria"/>
</dbReference>
<evidence type="ECO:0008006" key="3">
    <source>
        <dbReference type="Google" id="ProtNLM"/>
    </source>
</evidence>
<reference evidence="1 2" key="1">
    <citation type="submission" date="2006-03" db="EMBL/GenBank/DDBJ databases">
        <title>Complete sequence of Methylobacillus flagellatus KT.</title>
        <authorList>
            <consortium name="US DOE Joint Genome Institute"/>
            <person name="Copeland A."/>
            <person name="Lucas S."/>
            <person name="Lapidus A."/>
            <person name="Barry K."/>
            <person name="Detter J.C."/>
            <person name="Glavina del Rio T."/>
            <person name="Hammon N."/>
            <person name="Israni S."/>
            <person name="Dalin E."/>
            <person name="Tice H."/>
            <person name="Pitluck S."/>
            <person name="Brettin T."/>
            <person name="Bruce D."/>
            <person name="Han C."/>
            <person name="Tapia R."/>
            <person name="Saunders E."/>
            <person name="Gilna P."/>
            <person name="Schmutz J."/>
            <person name="Larimer F."/>
            <person name="Land M."/>
            <person name="Kyrpides N."/>
            <person name="Anderson I."/>
            <person name="Richardson P."/>
        </authorList>
    </citation>
    <scope>NUCLEOTIDE SEQUENCE [LARGE SCALE GENOMIC DNA]</scope>
    <source>
        <strain evidence="2">KT / ATCC 51484 / DSM 6875</strain>
    </source>
</reference>
<keyword evidence="2" id="KW-1185">Reference proteome</keyword>
<dbReference type="KEGG" id="mfa:Mfla_2287"/>
<dbReference type="Proteomes" id="UP000002440">
    <property type="component" value="Chromosome"/>
</dbReference>
<dbReference type="HOGENOM" id="CLU_031627_1_0_4"/>
<gene>
    <name evidence="1" type="ordered locus">Mfla_2287</name>
</gene>
<proteinExistence type="predicted"/>
<accession>Q1GYY3</accession>
<name>Q1GYY3_METFK</name>
<dbReference type="AlphaFoldDB" id="Q1GYY3"/>
<evidence type="ECO:0000313" key="2">
    <source>
        <dbReference type="Proteomes" id="UP000002440"/>
    </source>
</evidence>
<protein>
    <recommendedName>
        <fullName evidence="3">PilZ domain-containing protein</fullName>
    </recommendedName>
</protein>
<dbReference type="STRING" id="265072.Mfla_2287"/>